<comment type="caution">
    <text evidence="3">The sequence shown here is derived from an EMBL/GenBank/DDBJ whole genome shotgun (WGS) entry which is preliminary data.</text>
</comment>
<feature type="non-terminal residue" evidence="3">
    <location>
        <position position="1"/>
    </location>
</feature>
<evidence type="ECO:0000259" key="2">
    <source>
        <dbReference type="PROSITE" id="PS50980"/>
    </source>
</evidence>
<dbReference type="InterPro" id="IPR049076">
    <property type="entry name" value="ACCA"/>
</dbReference>
<dbReference type="PROSITE" id="PS50980">
    <property type="entry name" value="COA_CT_NTER"/>
    <property type="match status" value="1"/>
</dbReference>
<name>A0ABQ5S9M7_9CHLO</name>
<keyword evidence="4" id="KW-1185">Reference proteome</keyword>
<reference evidence="3 4" key="1">
    <citation type="journal article" date="2023" name="IScience">
        <title>Expanded male sex-determining region conserved during the evolution of homothallism in the green alga Volvox.</title>
        <authorList>
            <person name="Yamamoto K."/>
            <person name="Matsuzaki R."/>
            <person name="Mahakham W."/>
            <person name="Heman W."/>
            <person name="Sekimoto H."/>
            <person name="Kawachi M."/>
            <person name="Minakuchi Y."/>
            <person name="Toyoda A."/>
            <person name="Nozaki H."/>
        </authorList>
    </citation>
    <scope>NUCLEOTIDE SEQUENCE [LARGE SCALE GENOMIC DNA]</scope>
    <source>
        <strain evidence="3 4">NIES-4468</strain>
    </source>
</reference>
<feature type="compositionally biased region" description="Low complexity" evidence="1">
    <location>
        <begin position="235"/>
        <end position="246"/>
    </location>
</feature>
<dbReference type="Pfam" id="PF08326">
    <property type="entry name" value="ACC_central"/>
    <property type="match status" value="1"/>
</dbReference>
<accession>A0ABQ5S9M7</accession>
<evidence type="ECO:0000313" key="4">
    <source>
        <dbReference type="Proteomes" id="UP001165090"/>
    </source>
</evidence>
<dbReference type="InterPro" id="IPR029045">
    <property type="entry name" value="ClpP/crotonase-like_dom_sf"/>
</dbReference>
<gene>
    <name evidence="3" type="ORF">VaNZ11_010441</name>
</gene>
<proteinExistence type="predicted"/>
<dbReference type="EMBL" id="BSDZ01000035">
    <property type="protein sequence ID" value="GLI66556.1"/>
    <property type="molecule type" value="Genomic_DNA"/>
</dbReference>
<dbReference type="Proteomes" id="UP001165090">
    <property type="component" value="Unassembled WGS sequence"/>
</dbReference>
<feature type="domain" description="CoA carboxyltransferase N-terminal" evidence="2">
    <location>
        <begin position="362"/>
        <end position="536"/>
    </location>
</feature>
<dbReference type="PANTHER" id="PTHR45728:SF3">
    <property type="entry name" value="ACETYL-COA CARBOXYLASE"/>
    <property type="match status" value="1"/>
</dbReference>
<sequence length="536" mass="56391">DTFMSAVEPITATLLELSSLSAAASGGGGGGGGAGGGSGLMYRPSRNRQWHLYTAVERRDARSAPLRRLFVRGLVRSLGHPALLAASYSGNGDAVASAAMQELEETLTNCLDELQRSAPAASAAAAAAATADTAAAARPDWAHLFLSVLPPLPLPHGGRDDAKVATALRSAAAALVARHGVALRQAAVSTWEVRLRGPHREGAWRVVVSMPTGHEQGEEHVEVYREALQQQYVQYQRSQQQEQPQQPTAATSKDAATAGLQPPLRVYVPALLYPAVLAQACGGGEWSSGLSPARHSHHVPFHLHVQAHNLAVHHGRTHPHFAQHSYLHQPRGALHTATSMYDTPATADVGGAALGGVVVGSPYPPLEPLQQKRLAARRHNVTYVYDFPAVFEAALRDLWAARAAAGEPKSTPPSGKLVEAVELVLPPQPAPGTPGGVAPCSDFRNPPHLIRAPPGRPTIGGNDCGMVAWQLTLHTPECSQGRSVIAVANDITWGSGSFSPAEDAVFRAAVETSLEERLPLVYLAANAGARVGLATE</sequence>
<feature type="non-terminal residue" evidence="3">
    <location>
        <position position="536"/>
    </location>
</feature>
<dbReference type="InterPro" id="IPR034733">
    <property type="entry name" value="AcCoA_carboxyl_beta"/>
</dbReference>
<evidence type="ECO:0000256" key="1">
    <source>
        <dbReference type="SAM" id="MobiDB-lite"/>
    </source>
</evidence>
<feature type="region of interest" description="Disordered" evidence="1">
    <location>
        <begin position="235"/>
        <end position="256"/>
    </location>
</feature>
<organism evidence="3 4">
    <name type="scientific">Volvox africanus</name>
    <dbReference type="NCBI Taxonomy" id="51714"/>
    <lineage>
        <taxon>Eukaryota</taxon>
        <taxon>Viridiplantae</taxon>
        <taxon>Chlorophyta</taxon>
        <taxon>core chlorophytes</taxon>
        <taxon>Chlorophyceae</taxon>
        <taxon>CS clade</taxon>
        <taxon>Chlamydomonadales</taxon>
        <taxon>Volvocaceae</taxon>
        <taxon>Volvox</taxon>
    </lineage>
</organism>
<dbReference type="InterPro" id="IPR011762">
    <property type="entry name" value="COA_CT_N"/>
</dbReference>
<protein>
    <recommendedName>
        <fullName evidence="2">CoA carboxyltransferase N-terminal domain-containing protein</fullName>
    </recommendedName>
</protein>
<evidence type="ECO:0000313" key="3">
    <source>
        <dbReference type="EMBL" id="GLI66556.1"/>
    </source>
</evidence>
<dbReference type="SUPFAM" id="SSF52096">
    <property type="entry name" value="ClpP/crotonase"/>
    <property type="match status" value="1"/>
</dbReference>
<dbReference type="Pfam" id="PF01039">
    <property type="entry name" value="Carboxyl_trans"/>
    <property type="match status" value="1"/>
</dbReference>
<dbReference type="InterPro" id="IPR013537">
    <property type="entry name" value="AcCoA_COase_cen"/>
</dbReference>
<dbReference type="PANTHER" id="PTHR45728">
    <property type="entry name" value="ACETYL-COA CARBOXYLASE, ISOFORM A"/>
    <property type="match status" value="1"/>
</dbReference>
<dbReference type="Gene3D" id="3.90.226.10">
    <property type="entry name" value="2-enoyl-CoA Hydratase, Chain A, domain 1"/>
    <property type="match status" value="1"/>
</dbReference>